<dbReference type="KEGG" id="ddr:Deide_3p02330"/>
<name>C1D3W3_DEIDV</name>
<accession>C1D3W3</accession>
<reference evidence="1 2" key="1">
    <citation type="journal article" date="2009" name="PLoS Genet.">
        <title>Alliance of proteomics and genomics to unravel the specificities of Sahara bacterium Deinococcus deserti.</title>
        <authorList>
            <person name="de Groot A."/>
            <person name="Dulermo R."/>
            <person name="Ortet P."/>
            <person name="Blanchard L."/>
            <person name="Guerin P."/>
            <person name="Fernandez B."/>
            <person name="Vacherie B."/>
            <person name="Dossat C."/>
            <person name="Jolivet E."/>
            <person name="Siguier P."/>
            <person name="Chandler M."/>
            <person name="Barakat M."/>
            <person name="Dedieu A."/>
            <person name="Barbe V."/>
            <person name="Heulin T."/>
            <person name="Sommer S."/>
            <person name="Achouak W."/>
            <person name="Armengaud J."/>
        </authorList>
    </citation>
    <scope>NUCLEOTIDE SEQUENCE [LARGE SCALE GENOMIC DNA]</scope>
    <source>
        <strain evidence="2">DSM 17065 / CIP 109153 / LMG 22923 / VCD115</strain>
        <plasmid evidence="2">pDeide3</plasmid>
    </source>
</reference>
<dbReference type="EMBL" id="CP001117">
    <property type="protein sequence ID" value="ACO48192.2"/>
    <property type="molecule type" value="Genomic_DNA"/>
</dbReference>
<keyword evidence="1" id="KW-0614">Plasmid</keyword>
<proteinExistence type="predicted"/>
<organism evidence="1 2">
    <name type="scientific">Deinococcus deserti (strain DSM 17065 / CIP 109153 / LMG 22923 / VCD115)</name>
    <dbReference type="NCBI Taxonomy" id="546414"/>
    <lineage>
        <taxon>Bacteria</taxon>
        <taxon>Thermotogati</taxon>
        <taxon>Deinococcota</taxon>
        <taxon>Deinococci</taxon>
        <taxon>Deinococcales</taxon>
        <taxon>Deinococcaceae</taxon>
        <taxon>Deinococcus</taxon>
    </lineage>
</organism>
<sequence>MNTVWGKVMLGVIVAGMHEAAGINIPGTRVDYFAAQDSVTTDNRGVVRIFEINDTTGLTYVRFACEARVLQAYFHGKNPLVSPAARAMELYPLVVYQVDDQQLKTFKVSGMLSKTGQGLLESVAFENDQLVVDAFRHAVRRVTLRIPRLGMSELTYVFAVKGFRQALSRIKPC</sequence>
<dbReference type="RefSeq" id="WP_041228100.1">
    <property type="nucleotide sequence ID" value="NC_012528.1"/>
</dbReference>
<gene>
    <name evidence="1" type="ordered locus">Deide_3p02330</name>
</gene>
<geneLocation type="plasmid" evidence="2">
    <name>pDeide3</name>
</geneLocation>
<dbReference type="HOGENOM" id="CLU_1545091_0_0_0"/>
<evidence type="ECO:0000313" key="1">
    <source>
        <dbReference type="EMBL" id="ACO48192.2"/>
    </source>
</evidence>
<protein>
    <submittedName>
        <fullName evidence="1">Uncharacterized protein</fullName>
    </submittedName>
</protein>
<keyword evidence="2" id="KW-1185">Reference proteome</keyword>
<dbReference type="Proteomes" id="UP000002208">
    <property type="component" value="Plasmid 3"/>
</dbReference>
<dbReference type="AlphaFoldDB" id="C1D3W3"/>
<evidence type="ECO:0000313" key="2">
    <source>
        <dbReference type="Proteomes" id="UP000002208"/>
    </source>
</evidence>